<dbReference type="InterPro" id="IPR036388">
    <property type="entry name" value="WH-like_DNA-bd_sf"/>
</dbReference>
<comment type="caution">
    <text evidence="2">The sequence shown here is derived from an EMBL/GenBank/DDBJ whole genome shotgun (WGS) entry which is preliminary data.</text>
</comment>
<dbReference type="PROSITE" id="PS50987">
    <property type="entry name" value="HTH_ARSR_2"/>
    <property type="match status" value="1"/>
</dbReference>
<dbReference type="Proteomes" id="UP001371224">
    <property type="component" value="Unassembled WGS sequence"/>
</dbReference>
<dbReference type="InterPro" id="IPR052543">
    <property type="entry name" value="HTH_Metal-responsive_Reg"/>
</dbReference>
<dbReference type="EMBL" id="JBBDGM010000020">
    <property type="protein sequence ID" value="MEJ1089924.1"/>
    <property type="molecule type" value="Genomic_DNA"/>
</dbReference>
<dbReference type="NCBIfam" id="NF033788">
    <property type="entry name" value="HTH_metalloreg"/>
    <property type="match status" value="1"/>
</dbReference>
<protein>
    <submittedName>
        <fullName evidence="2">Metalloregulator ArsR/SmtB family transcription factor</fullName>
    </submittedName>
</protein>
<evidence type="ECO:0000259" key="1">
    <source>
        <dbReference type="PROSITE" id="PS50987"/>
    </source>
</evidence>
<dbReference type="SMART" id="SM00418">
    <property type="entry name" value="HTH_ARSR"/>
    <property type="match status" value="1"/>
</dbReference>
<dbReference type="PANTHER" id="PTHR39168:SF2">
    <property type="entry name" value="HTH-TYPE TRANSCRIPTIONAL REGULATOR CMTR"/>
    <property type="match status" value="1"/>
</dbReference>
<evidence type="ECO:0000313" key="2">
    <source>
        <dbReference type="EMBL" id="MEJ1089924.1"/>
    </source>
</evidence>
<sequence>MSDPVRLPLEELGPVIGEPARLRILHELSGGTPLPAGALAARLRLAPSTVSAHLARLHDAGLISIEQRGRTRLATLADAAVAEAVESLLLLSGEVPVNSLTGFDRRAAMREARSCYDHLAGRAGVFIARLALDRGWIAGSAGAWRLPHDEDITGISDGLGLTLTWGDSKRPAVRPCADWTEREPHIACRLGHSILGAMIDDGWLRRRRDDRALTITPRGRERLAALGHSGL</sequence>
<dbReference type="InterPro" id="IPR001845">
    <property type="entry name" value="HTH_ArsR_DNA-bd_dom"/>
</dbReference>
<dbReference type="Pfam" id="PF12840">
    <property type="entry name" value="HTH_20"/>
    <property type="match status" value="1"/>
</dbReference>
<gene>
    <name evidence="2" type="ORF">WDU99_16525</name>
</gene>
<reference evidence="2 3" key="1">
    <citation type="submission" date="2024-02" db="EMBL/GenBank/DDBJ databases">
        <authorList>
            <person name="Saticioglu I.B."/>
        </authorList>
    </citation>
    <scope>NUCLEOTIDE SEQUENCE [LARGE SCALE GENOMIC DNA]</scope>
    <source>
        <strain evidence="2 3">Mu-80</strain>
    </source>
</reference>
<proteinExistence type="predicted"/>
<evidence type="ECO:0000313" key="3">
    <source>
        <dbReference type="Proteomes" id="UP001371224"/>
    </source>
</evidence>
<dbReference type="InterPro" id="IPR011991">
    <property type="entry name" value="ArsR-like_HTH"/>
</dbReference>
<keyword evidence="3" id="KW-1185">Reference proteome</keyword>
<feature type="domain" description="HTH arsR-type" evidence="1">
    <location>
        <begin position="1"/>
        <end position="96"/>
    </location>
</feature>
<dbReference type="PANTHER" id="PTHR39168">
    <property type="entry name" value="TRANSCRIPTIONAL REGULATOR-RELATED"/>
    <property type="match status" value="1"/>
</dbReference>
<dbReference type="InterPro" id="IPR036390">
    <property type="entry name" value="WH_DNA-bd_sf"/>
</dbReference>
<dbReference type="RefSeq" id="WP_337333567.1">
    <property type="nucleotide sequence ID" value="NZ_JBBDGM010000020.1"/>
</dbReference>
<accession>A0ABU8LF08</accession>
<dbReference type="CDD" id="cd00090">
    <property type="entry name" value="HTH_ARSR"/>
    <property type="match status" value="1"/>
</dbReference>
<dbReference type="Gene3D" id="1.10.10.10">
    <property type="entry name" value="Winged helix-like DNA-binding domain superfamily/Winged helix DNA-binding domain"/>
    <property type="match status" value="1"/>
</dbReference>
<organism evidence="2 3">
    <name type="scientific">Microbacterium bandirmense</name>
    <dbReference type="NCBI Taxonomy" id="3122050"/>
    <lineage>
        <taxon>Bacteria</taxon>
        <taxon>Bacillati</taxon>
        <taxon>Actinomycetota</taxon>
        <taxon>Actinomycetes</taxon>
        <taxon>Micrococcales</taxon>
        <taxon>Microbacteriaceae</taxon>
        <taxon>Microbacterium</taxon>
    </lineage>
</organism>
<name>A0ABU8LF08_9MICO</name>
<dbReference type="SUPFAM" id="SSF46785">
    <property type="entry name" value="Winged helix' DNA-binding domain"/>
    <property type="match status" value="1"/>
</dbReference>